<proteinExistence type="predicted"/>
<dbReference type="AlphaFoldDB" id="A0A1E3TEP7"/>
<dbReference type="STRING" id="29313.BHQ16_13300"/>
<keyword evidence="2" id="KW-0575">Peroxidase</keyword>
<dbReference type="EMBL" id="UEGW01000001">
    <property type="protein sequence ID" value="SRX96304.1"/>
    <property type="molecule type" value="Genomic_DNA"/>
</dbReference>
<sequence>MSVQPSARSRASIPLDLPPSRTLAVRAADGTRLHTEVFGPEDGYPIVLAHGITCAIRVWAYQIADLARDYRVIAFDHRGHGRSGIPRRGGYSLHHLASDVDAVLEAALAPGERAVVAGHSMGGIAIAAWSERYAHKVPHRADAVALINTTTGDLLHGLRLLPVPAPFAPVRVFGARALVSMFGSFRVPPPVRRATREMVCLLAVGADAEPEVGDFIYELFNATSPTARGGWGKALVDSLQQRHISLSGLTVPTLVIGSERDRLTPLHQARRIAAAAPNLVKLVVLSGGHCAMLERPAEVNGELRALAESVEDDRRVSS</sequence>
<dbReference type="GO" id="GO:0004601">
    <property type="term" value="F:peroxidase activity"/>
    <property type="evidence" value="ECO:0007669"/>
    <property type="project" value="UniProtKB-KW"/>
</dbReference>
<evidence type="ECO:0000313" key="3">
    <source>
        <dbReference type="Proteomes" id="UP000252015"/>
    </source>
</evidence>
<dbReference type="InterPro" id="IPR050471">
    <property type="entry name" value="AB_hydrolase"/>
</dbReference>
<keyword evidence="3" id="KW-1185">Reference proteome</keyword>
<dbReference type="Proteomes" id="UP000252015">
    <property type="component" value="Unassembled WGS sequence"/>
</dbReference>
<dbReference type="InterPro" id="IPR000073">
    <property type="entry name" value="AB_hydrolase_1"/>
</dbReference>
<dbReference type="RefSeq" id="WP_069396537.1">
    <property type="nucleotide sequence ID" value="NZ_JACKUN010000031.1"/>
</dbReference>
<protein>
    <submittedName>
        <fullName evidence="2">Putative non-heme haloperoxidase Hpx [Mycobacterium tuberculosis H37Rv]</fullName>
    </submittedName>
</protein>
<organism evidence="2 3">
    <name type="scientific">Mycobacterium shimoidei</name>
    <dbReference type="NCBI Taxonomy" id="29313"/>
    <lineage>
        <taxon>Bacteria</taxon>
        <taxon>Bacillati</taxon>
        <taxon>Actinomycetota</taxon>
        <taxon>Actinomycetes</taxon>
        <taxon>Mycobacteriales</taxon>
        <taxon>Mycobacteriaceae</taxon>
        <taxon>Mycobacterium</taxon>
    </lineage>
</organism>
<dbReference type="Pfam" id="PF00561">
    <property type="entry name" value="Abhydrolase_1"/>
    <property type="match status" value="1"/>
</dbReference>
<dbReference type="SUPFAM" id="SSF53474">
    <property type="entry name" value="alpha/beta-Hydrolases"/>
    <property type="match status" value="1"/>
</dbReference>
<dbReference type="PANTHER" id="PTHR43433">
    <property type="entry name" value="HYDROLASE, ALPHA/BETA FOLD FAMILY PROTEIN"/>
    <property type="match status" value="1"/>
</dbReference>
<reference evidence="2 3" key="1">
    <citation type="submission" date="2018-05" db="EMBL/GenBank/DDBJ databases">
        <authorList>
            <consortium name="IHU Genomes"/>
        </authorList>
    </citation>
    <scope>NUCLEOTIDE SEQUENCE [LARGE SCALE GENOMIC DNA]</scope>
    <source>
        <strain evidence="2 3">P7336</strain>
    </source>
</reference>
<dbReference type="Gene3D" id="3.40.50.1820">
    <property type="entry name" value="alpha/beta hydrolase"/>
    <property type="match status" value="1"/>
</dbReference>
<evidence type="ECO:0000313" key="2">
    <source>
        <dbReference type="EMBL" id="SRX96304.1"/>
    </source>
</evidence>
<keyword evidence="2" id="KW-0560">Oxidoreductase</keyword>
<dbReference type="OrthoDB" id="5422338at2"/>
<feature type="domain" description="AB hydrolase-1" evidence="1">
    <location>
        <begin position="44"/>
        <end position="296"/>
    </location>
</feature>
<evidence type="ECO:0000259" key="1">
    <source>
        <dbReference type="Pfam" id="PF00561"/>
    </source>
</evidence>
<dbReference type="PANTHER" id="PTHR43433:SF1">
    <property type="entry name" value="BLL5160 PROTEIN"/>
    <property type="match status" value="1"/>
</dbReference>
<name>A0A1E3TEP7_MYCSH</name>
<gene>
    <name evidence="2" type="ORF">MSP7336_04581</name>
</gene>
<accession>A0A1E3TEP7</accession>
<dbReference type="InterPro" id="IPR029058">
    <property type="entry name" value="AB_hydrolase_fold"/>
</dbReference>